<dbReference type="HOGENOM" id="CLU_029307_2_0_1"/>
<dbReference type="Gramene" id="PGSC0003DMT400085035">
    <property type="protein sequence ID" value="PGSC0003DMT400085035"/>
    <property type="gene ID" value="PGSC0003DMG400034606"/>
</dbReference>
<evidence type="ECO:0008006" key="3">
    <source>
        <dbReference type="Google" id="ProtNLM"/>
    </source>
</evidence>
<accession>M1D8L8</accession>
<dbReference type="EnsemblPlants" id="PGSC0003DMT400085035">
    <property type="protein sequence ID" value="PGSC0003DMT400085035"/>
    <property type="gene ID" value="PGSC0003DMG400034606"/>
</dbReference>
<dbReference type="InParanoid" id="M1D8L8"/>
<sequence>MTSRHDARGDEAVEAKFDEKKDVEVIPTYSTDIRHIKADHLKDDAEKKKASPVGSFPAVDMETLPAKAILPTLAPWPSGISSVTPSMTLSSSTAPLPPRSVASAIASRPPLTQVALIRMGHLAHSTNRHAFRLEATVPGMIERALTAALTPLSVSIDPLAARIDVCERGQGANDEVTTIKATIIELRKDVDQLCRLL</sequence>
<organism evidence="1 2">
    <name type="scientific">Solanum tuberosum</name>
    <name type="common">Potato</name>
    <dbReference type="NCBI Taxonomy" id="4113"/>
    <lineage>
        <taxon>Eukaryota</taxon>
        <taxon>Viridiplantae</taxon>
        <taxon>Streptophyta</taxon>
        <taxon>Embryophyta</taxon>
        <taxon>Tracheophyta</taxon>
        <taxon>Spermatophyta</taxon>
        <taxon>Magnoliopsida</taxon>
        <taxon>eudicotyledons</taxon>
        <taxon>Gunneridae</taxon>
        <taxon>Pentapetalae</taxon>
        <taxon>asterids</taxon>
        <taxon>lamiids</taxon>
        <taxon>Solanales</taxon>
        <taxon>Solanaceae</taxon>
        <taxon>Solanoideae</taxon>
        <taxon>Solaneae</taxon>
        <taxon>Solanum</taxon>
    </lineage>
</organism>
<dbReference type="Proteomes" id="UP000011115">
    <property type="component" value="Unassembled WGS sequence"/>
</dbReference>
<name>M1D8L8_SOLTU</name>
<evidence type="ECO:0000313" key="1">
    <source>
        <dbReference type="EnsemblPlants" id="PGSC0003DMT400085035"/>
    </source>
</evidence>
<dbReference type="PaxDb" id="4113-PGSC0003DMT400085035"/>
<evidence type="ECO:0000313" key="2">
    <source>
        <dbReference type="Proteomes" id="UP000011115"/>
    </source>
</evidence>
<reference evidence="1" key="2">
    <citation type="submission" date="2015-06" db="UniProtKB">
        <authorList>
            <consortium name="EnsemblPlants"/>
        </authorList>
    </citation>
    <scope>IDENTIFICATION</scope>
    <source>
        <strain evidence="1">DM1-3 516 R44</strain>
    </source>
</reference>
<keyword evidence="2" id="KW-1185">Reference proteome</keyword>
<dbReference type="AlphaFoldDB" id="M1D8L8"/>
<protein>
    <recommendedName>
        <fullName evidence="3">Polyprotein protein</fullName>
    </recommendedName>
</protein>
<proteinExistence type="predicted"/>
<reference evidence="2" key="1">
    <citation type="journal article" date="2011" name="Nature">
        <title>Genome sequence and analysis of the tuber crop potato.</title>
        <authorList>
            <consortium name="The Potato Genome Sequencing Consortium"/>
        </authorList>
    </citation>
    <scope>NUCLEOTIDE SEQUENCE [LARGE SCALE GENOMIC DNA]</scope>
    <source>
        <strain evidence="2">cv. DM1-3 516 R44</strain>
    </source>
</reference>